<evidence type="ECO:0000313" key="2">
    <source>
        <dbReference type="EMBL" id="MBW3095848.1"/>
    </source>
</evidence>
<dbReference type="EMBL" id="JAHWQX010000001">
    <property type="protein sequence ID" value="MBW3095848.1"/>
    <property type="molecule type" value="Genomic_DNA"/>
</dbReference>
<keyword evidence="3" id="KW-1185">Reference proteome</keyword>
<comment type="caution">
    <text evidence="2">The sequence shown here is derived from an EMBL/GenBank/DDBJ whole genome shotgun (WGS) entry which is preliminary data.</text>
</comment>
<dbReference type="Proteomes" id="UP001430804">
    <property type="component" value="Unassembled WGS sequence"/>
</dbReference>
<accession>A0ABS6WIT6</accession>
<dbReference type="PANTHER" id="PTHR10314">
    <property type="entry name" value="CYSTATHIONINE BETA-SYNTHASE"/>
    <property type="match status" value="1"/>
</dbReference>
<organism evidence="2 3">
    <name type="scientific">Pseudohoeflea coraliihabitans</name>
    <dbReference type="NCBI Taxonomy" id="2860393"/>
    <lineage>
        <taxon>Bacteria</taxon>
        <taxon>Pseudomonadati</taxon>
        <taxon>Pseudomonadota</taxon>
        <taxon>Alphaproteobacteria</taxon>
        <taxon>Hyphomicrobiales</taxon>
        <taxon>Rhizobiaceae</taxon>
        <taxon>Pseudohoeflea</taxon>
    </lineage>
</organism>
<protein>
    <submittedName>
        <fullName evidence="2">Pyridoxal-phosphate dependent enzyme</fullName>
    </submittedName>
</protein>
<dbReference type="InterPro" id="IPR001926">
    <property type="entry name" value="TrpB-like_PALP"/>
</dbReference>
<feature type="domain" description="Tryptophan synthase beta chain-like PALP" evidence="1">
    <location>
        <begin position="132"/>
        <end position="310"/>
    </location>
</feature>
<dbReference type="RefSeq" id="WP_219157532.1">
    <property type="nucleotide sequence ID" value="NZ_JAHWQX010000001.1"/>
</dbReference>
<proteinExistence type="predicted"/>
<gene>
    <name evidence="2" type="ORF">KY465_00990</name>
</gene>
<dbReference type="Pfam" id="PF00291">
    <property type="entry name" value="PALP"/>
    <property type="match status" value="1"/>
</dbReference>
<evidence type="ECO:0000259" key="1">
    <source>
        <dbReference type="Pfam" id="PF00291"/>
    </source>
</evidence>
<sequence>MHEVFAKTTVDKARLQRARDHLKDQGVRLPTIAELAKPDKISSETRQALSDVDPDSADPLNLYRVHWHNGADRKGQAEMPRHMVLPEALTGVKAKIVVVLGAGFPMIAAHKVLAAYGCLLPRLLTGQFDPLSQRAVWPSTGNYCRGGVAISTILGCRSVAVLPEGMSAERFDWLAKWVKDPDDIVRTPGSESNLKEIYDACHELAQDERNVILNQFSEFGNYVIHRAVTGKALEAVARSLSEESGIRPRAFVCASGSAGTIAAGDHLKASLGMEVAAVEAVECPTLLRNGYGEHNIQGIGDKHVPLIHNVFGSDYVIGVSDRSSDTLNVLFNSDAGQDYLRAHKGVDADTLKSLSHLGLSGLANVVAAIKLARFLDLKSDDALVTVATDSAEMYGSQFTKTLSTRFPDGFTELDAAEVFGREIGGIATDNMLELTRAEKDRIFNLGYYTWVEQQGTPLELFEARRDQAFWDGLMDIVPVWDRMIEEFNASTA</sequence>
<name>A0ABS6WIT6_9HYPH</name>
<reference evidence="2" key="1">
    <citation type="submission" date="2021-07" db="EMBL/GenBank/DDBJ databases">
        <title>Pseudohoeflea marina sp. nov. a polyhydroxyalcanoate-producing bacterium.</title>
        <authorList>
            <person name="Zheng W."/>
            <person name="Yu S."/>
            <person name="Huang Y."/>
        </authorList>
    </citation>
    <scope>NUCLEOTIDE SEQUENCE</scope>
    <source>
        <strain evidence="2">DP4N28-3</strain>
    </source>
</reference>
<evidence type="ECO:0000313" key="3">
    <source>
        <dbReference type="Proteomes" id="UP001430804"/>
    </source>
</evidence>
<dbReference type="InterPro" id="IPR050214">
    <property type="entry name" value="Cys_Synth/Cystath_Beta-Synth"/>
</dbReference>